<keyword evidence="1" id="KW-1133">Transmembrane helix</keyword>
<accession>A0A6J2XUW1</accession>
<evidence type="ECO:0000256" key="1">
    <source>
        <dbReference type="SAM" id="Phobius"/>
    </source>
</evidence>
<proteinExistence type="predicted"/>
<dbReference type="AlphaFoldDB" id="A0A6J2XUW1"/>
<feature type="transmembrane region" description="Helical" evidence="1">
    <location>
        <begin position="149"/>
        <end position="172"/>
    </location>
</feature>
<dbReference type="Proteomes" id="UP000504635">
    <property type="component" value="Unplaced"/>
</dbReference>
<dbReference type="GeneID" id="115881803"/>
<feature type="transmembrane region" description="Helical" evidence="1">
    <location>
        <begin position="109"/>
        <end position="129"/>
    </location>
</feature>
<keyword evidence="1" id="KW-0812">Transmembrane</keyword>
<keyword evidence="2" id="KW-1185">Reference proteome</keyword>
<dbReference type="PANTHER" id="PTHR33444">
    <property type="entry name" value="SI:DKEY-19B23.12-RELATED"/>
    <property type="match status" value="1"/>
</dbReference>
<keyword evidence="1" id="KW-0472">Membrane</keyword>
<dbReference type="OrthoDB" id="6157510at2759"/>
<evidence type="ECO:0000313" key="3">
    <source>
        <dbReference type="RefSeq" id="XP_030755332.1"/>
    </source>
</evidence>
<name>A0A6J2XUW1_SITOR</name>
<organism evidence="2 3">
    <name type="scientific">Sitophilus oryzae</name>
    <name type="common">Rice weevil</name>
    <name type="synonym">Curculio oryzae</name>
    <dbReference type="NCBI Taxonomy" id="7048"/>
    <lineage>
        <taxon>Eukaryota</taxon>
        <taxon>Metazoa</taxon>
        <taxon>Ecdysozoa</taxon>
        <taxon>Arthropoda</taxon>
        <taxon>Hexapoda</taxon>
        <taxon>Insecta</taxon>
        <taxon>Pterygota</taxon>
        <taxon>Neoptera</taxon>
        <taxon>Endopterygota</taxon>
        <taxon>Coleoptera</taxon>
        <taxon>Polyphaga</taxon>
        <taxon>Cucujiformia</taxon>
        <taxon>Curculionidae</taxon>
        <taxon>Dryophthorinae</taxon>
        <taxon>Sitophilus</taxon>
    </lineage>
</organism>
<sequence length="188" mass="21019">MNGSSGSGSGSIKSKNIISIEEADLDAAFTELSLDVPRIDNPIPAQTQGLRRLCQVVHFVLPVTKLLTGLAYINSCPTNSWLPIYLIVGGVLQLCFLAVLTFKALRQPIMLLLVGFGLVVWGIISSVNIFVEWKPDFFIGGWRYCHKGFFYFCFYSAASEYLIFSLVVIYLCTQFAYQRPGRLMLQQT</sequence>
<dbReference type="InParanoid" id="A0A6J2XUW1"/>
<evidence type="ECO:0000313" key="2">
    <source>
        <dbReference type="Proteomes" id="UP000504635"/>
    </source>
</evidence>
<protein>
    <submittedName>
        <fullName evidence="3">Transmembrane protein 272-like isoform X1</fullName>
    </submittedName>
</protein>
<dbReference type="PANTHER" id="PTHR33444:SF7">
    <property type="entry name" value="TRANSMEMBRANE PROTEIN 272"/>
    <property type="match status" value="1"/>
</dbReference>
<feature type="transmembrane region" description="Helical" evidence="1">
    <location>
        <begin position="81"/>
        <end position="102"/>
    </location>
</feature>
<dbReference type="RefSeq" id="XP_030755332.1">
    <property type="nucleotide sequence ID" value="XM_030899472.1"/>
</dbReference>
<dbReference type="InterPro" id="IPR040350">
    <property type="entry name" value="TMEM272"/>
</dbReference>
<dbReference type="KEGG" id="soy:115881803"/>
<gene>
    <name evidence="3" type="primary">LOC115881803</name>
</gene>
<reference evidence="3" key="1">
    <citation type="submission" date="2025-08" db="UniProtKB">
        <authorList>
            <consortium name="RefSeq"/>
        </authorList>
    </citation>
    <scope>IDENTIFICATION</scope>
    <source>
        <tissue evidence="3">Gonads</tissue>
    </source>
</reference>